<dbReference type="Pfam" id="PF08291">
    <property type="entry name" value="Peptidase_M15_3"/>
    <property type="match status" value="1"/>
</dbReference>
<sequence length="188" mass="22011">MYSKTQFFFIKKVLLFVVVLFCRPSCDSRLHTPPSREQWDEFKKLPKHQKEILAFEKFLRKHQAYDIVPIEQLFRQGTDWRQTESQPFAIPPRELWPNILPTLRVIQEVVIPSIGPVAVVSGFRQPDYNAKAGGAKSSRHLIFSAVDMIPNHEFDREMLKTKLLFLWQKHGSNQRIGLGSIFRNKVSY</sequence>
<dbReference type="SUPFAM" id="SSF55166">
    <property type="entry name" value="Hedgehog/DD-peptidase"/>
    <property type="match status" value="1"/>
</dbReference>
<reference evidence="2 3" key="1">
    <citation type="submission" date="2013-01" db="EMBL/GenBank/DDBJ databases">
        <authorList>
            <person name="Harkins D.M."/>
            <person name="Durkin A.S."/>
            <person name="Brinkac L.M."/>
            <person name="Haft D.H."/>
            <person name="Selengut J.D."/>
            <person name="Sanka R."/>
            <person name="DePew J."/>
            <person name="Purushe J."/>
            <person name="Peacock S.J."/>
            <person name="Thaipadungpanit J."/>
            <person name="Wuthiekanun V.W."/>
            <person name="Day N.P."/>
            <person name="Vinetz J.M."/>
            <person name="Sutton G.G."/>
            <person name="Nierman W.C."/>
            <person name="Fouts D.E."/>
        </authorList>
    </citation>
    <scope>NUCLEOTIDE SEQUENCE [LARGE SCALE GENOMIC DNA]</scope>
    <source>
        <strain evidence="2 3">FPW1039</strain>
    </source>
</reference>
<accession>A0A0F6IKA0</accession>
<feature type="domain" description="Peptidase M15A C-terminal" evidence="1">
    <location>
        <begin position="100"/>
        <end position="157"/>
    </location>
</feature>
<comment type="caution">
    <text evidence="2">The sequence shown here is derived from an EMBL/GenBank/DDBJ whole genome shotgun (WGS) entry which is preliminary data.</text>
</comment>
<evidence type="ECO:0000259" key="1">
    <source>
        <dbReference type="Pfam" id="PF08291"/>
    </source>
</evidence>
<protein>
    <submittedName>
        <fullName evidence="2">Peptidase M15 domain protein</fullName>
    </submittedName>
</protein>
<dbReference type="InterPro" id="IPR013230">
    <property type="entry name" value="Peptidase_M15A_C"/>
</dbReference>
<proteinExistence type="predicted"/>
<dbReference type="Proteomes" id="UP000012164">
    <property type="component" value="Unassembled WGS sequence"/>
</dbReference>
<evidence type="ECO:0000313" key="2">
    <source>
        <dbReference type="EMBL" id="EMJ38475.1"/>
    </source>
</evidence>
<dbReference type="AlphaFoldDB" id="A0A0F6IKA0"/>
<dbReference type="Gene3D" id="3.30.1380.10">
    <property type="match status" value="1"/>
</dbReference>
<name>A0A0F6IKA0_LEPIR</name>
<evidence type="ECO:0000313" key="3">
    <source>
        <dbReference type="Proteomes" id="UP000012164"/>
    </source>
</evidence>
<dbReference type="InterPro" id="IPR009045">
    <property type="entry name" value="Zn_M74/Hedgehog-like"/>
</dbReference>
<dbReference type="EMBL" id="AKWR02000028">
    <property type="protein sequence ID" value="EMJ38475.1"/>
    <property type="molecule type" value="Genomic_DNA"/>
</dbReference>
<organism evidence="2 3">
    <name type="scientific">Leptospira interrogans str. FPW1039</name>
    <dbReference type="NCBI Taxonomy" id="1193040"/>
    <lineage>
        <taxon>Bacteria</taxon>
        <taxon>Pseudomonadati</taxon>
        <taxon>Spirochaetota</taxon>
        <taxon>Spirochaetia</taxon>
        <taxon>Leptospirales</taxon>
        <taxon>Leptospiraceae</taxon>
        <taxon>Leptospira</taxon>
    </lineage>
</organism>
<gene>
    <name evidence="2" type="ORF">LEP1GSC079_1680</name>
</gene>